<dbReference type="InterPro" id="IPR028925">
    <property type="entry name" value="RRM_DME"/>
</dbReference>
<feature type="domain" description="Demeter RRM-fold" evidence="6">
    <location>
        <begin position="3"/>
        <end position="30"/>
    </location>
</feature>
<accession>A2Q2T0</accession>
<organism evidence="7">
    <name type="scientific">Medicago truncatula</name>
    <name type="common">Barrel medic</name>
    <name type="synonym">Medicago tribuloides</name>
    <dbReference type="NCBI Taxonomy" id="3880"/>
    <lineage>
        <taxon>Eukaryota</taxon>
        <taxon>Viridiplantae</taxon>
        <taxon>Streptophyta</taxon>
        <taxon>Embryophyta</taxon>
        <taxon>Tracheophyta</taxon>
        <taxon>Spermatophyta</taxon>
        <taxon>Magnoliopsida</taxon>
        <taxon>eudicotyledons</taxon>
        <taxon>Gunneridae</taxon>
        <taxon>Pentapetalae</taxon>
        <taxon>rosids</taxon>
        <taxon>fabids</taxon>
        <taxon>Fabales</taxon>
        <taxon>Fabaceae</taxon>
        <taxon>Papilionoideae</taxon>
        <taxon>50 kb inversion clade</taxon>
        <taxon>NPAAA clade</taxon>
        <taxon>Hologalegina</taxon>
        <taxon>IRL clade</taxon>
        <taxon>Trifolieae</taxon>
        <taxon>Medicago</taxon>
    </lineage>
</organism>
<dbReference type="GO" id="GO:0019104">
    <property type="term" value="F:DNA N-glycosylase activity"/>
    <property type="evidence" value="ECO:0007669"/>
    <property type="project" value="InterPro"/>
</dbReference>
<keyword evidence="4" id="KW-0411">Iron-sulfur</keyword>
<dbReference type="AlphaFoldDB" id="A2Q2T0"/>
<dbReference type="GO" id="GO:0035514">
    <property type="term" value="F:DNA demethylase activity"/>
    <property type="evidence" value="ECO:0007669"/>
    <property type="project" value="InterPro"/>
</dbReference>
<reference evidence="7" key="2">
    <citation type="submission" date="2007-03" db="EMBL/GenBank/DDBJ databases">
        <authorList>
            <consortium name="The International Medicago Genome Annotation Group"/>
        </authorList>
    </citation>
    <scope>NUCLEOTIDE SEQUENCE</scope>
</reference>
<dbReference type="InterPro" id="IPR044811">
    <property type="entry name" value="DME/ROS1"/>
</dbReference>
<dbReference type="Pfam" id="PF15628">
    <property type="entry name" value="RRM_DME"/>
    <property type="match status" value="1"/>
</dbReference>
<evidence type="ECO:0000256" key="1">
    <source>
        <dbReference type="ARBA" id="ARBA00001966"/>
    </source>
</evidence>
<evidence type="ECO:0000256" key="3">
    <source>
        <dbReference type="ARBA" id="ARBA00023004"/>
    </source>
</evidence>
<dbReference type="PANTHER" id="PTHR46213:SF13">
    <property type="entry name" value="DEMETER-LIKE PROTEIN 2-RELATED"/>
    <property type="match status" value="1"/>
</dbReference>
<reference evidence="7" key="1">
    <citation type="submission" date="2004-10" db="EMBL/GenBank/DDBJ databases">
        <authorList>
            <person name="Town C.D."/>
        </authorList>
    </citation>
    <scope>NUCLEOTIDE SEQUENCE</scope>
</reference>
<evidence type="ECO:0000256" key="5">
    <source>
        <dbReference type="SAM" id="MobiDB-lite"/>
    </source>
</evidence>
<dbReference type="GO" id="GO:0051536">
    <property type="term" value="F:iron-sulfur cluster binding"/>
    <property type="evidence" value="ECO:0007669"/>
    <property type="project" value="UniProtKB-KW"/>
</dbReference>
<keyword evidence="2" id="KW-0479">Metal-binding</keyword>
<keyword evidence="3" id="KW-0408">Iron</keyword>
<dbReference type="GO" id="GO:0141166">
    <property type="term" value="P:chromosomal 5-methylcytosine DNA demethylation pathway"/>
    <property type="evidence" value="ECO:0007669"/>
    <property type="project" value="InterPro"/>
</dbReference>
<dbReference type="EMBL" id="AC152184">
    <property type="protein sequence ID" value="ABN09778.1"/>
    <property type="molecule type" value="Genomic_DNA"/>
</dbReference>
<protein>
    <recommendedName>
        <fullName evidence="6">Demeter RRM-fold domain-containing protein</fullName>
    </recommendedName>
</protein>
<proteinExistence type="predicted"/>
<name>A2Q2T0_MEDTR</name>
<feature type="compositionally biased region" description="Basic and acidic residues" evidence="5">
    <location>
        <begin position="37"/>
        <end position="52"/>
    </location>
</feature>
<sequence length="52" mass="5993">MDQYCGGYVCVRGFERKTRAPRPLMARLHFPANKLAKNKEKNTKKESTTAHL</sequence>
<evidence type="ECO:0000313" key="7">
    <source>
        <dbReference type="EMBL" id="ABN09778.1"/>
    </source>
</evidence>
<evidence type="ECO:0000256" key="2">
    <source>
        <dbReference type="ARBA" id="ARBA00022723"/>
    </source>
</evidence>
<evidence type="ECO:0000256" key="4">
    <source>
        <dbReference type="ARBA" id="ARBA00023014"/>
    </source>
</evidence>
<dbReference type="PANTHER" id="PTHR46213">
    <property type="entry name" value="TRANSCRIPTIONAL ACTIVATOR DEMETER"/>
    <property type="match status" value="1"/>
</dbReference>
<dbReference type="GO" id="GO:0046872">
    <property type="term" value="F:metal ion binding"/>
    <property type="evidence" value="ECO:0007669"/>
    <property type="project" value="UniProtKB-KW"/>
</dbReference>
<feature type="region of interest" description="Disordered" evidence="5">
    <location>
        <begin position="33"/>
        <end position="52"/>
    </location>
</feature>
<gene>
    <name evidence="7" type="ORF">MtrDRAFT_AC152184g6v2</name>
</gene>
<evidence type="ECO:0000259" key="6">
    <source>
        <dbReference type="Pfam" id="PF15628"/>
    </source>
</evidence>
<comment type="cofactor">
    <cofactor evidence="1">
        <name>[4Fe-4S] cluster</name>
        <dbReference type="ChEBI" id="CHEBI:49883"/>
    </cofactor>
</comment>